<evidence type="ECO:0000256" key="3">
    <source>
        <dbReference type="ARBA" id="ARBA00022729"/>
    </source>
</evidence>
<feature type="disulfide bond" evidence="5">
    <location>
        <begin position="559"/>
        <end position="586"/>
    </location>
</feature>
<dbReference type="AlphaFoldDB" id="A0A8C3A288"/>
<dbReference type="PROSITE" id="PS50923">
    <property type="entry name" value="SUSHI"/>
    <property type="match status" value="7"/>
</dbReference>
<evidence type="ECO:0000313" key="8">
    <source>
        <dbReference type="Proteomes" id="UP000694565"/>
    </source>
</evidence>
<evidence type="ECO:0000256" key="4">
    <source>
        <dbReference type="ARBA" id="ARBA00023157"/>
    </source>
</evidence>
<feature type="disulfide bond" evidence="5">
    <location>
        <begin position="667"/>
        <end position="694"/>
    </location>
</feature>
<organism evidence="7 8">
    <name type="scientific">Cyclopterus lumpus</name>
    <name type="common">Lumpsucker</name>
    <dbReference type="NCBI Taxonomy" id="8103"/>
    <lineage>
        <taxon>Eukaryota</taxon>
        <taxon>Metazoa</taxon>
        <taxon>Chordata</taxon>
        <taxon>Craniata</taxon>
        <taxon>Vertebrata</taxon>
        <taxon>Euteleostomi</taxon>
        <taxon>Actinopterygii</taxon>
        <taxon>Neopterygii</taxon>
        <taxon>Teleostei</taxon>
        <taxon>Neoteleostei</taxon>
        <taxon>Acanthomorphata</taxon>
        <taxon>Eupercaria</taxon>
        <taxon>Perciformes</taxon>
        <taxon>Cottioidei</taxon>
        <taxon>Cottales</taxon>
        <taxon>Cyclopteridae</taxon>
        <taxon>Cyclopterus</taxon>
    </lineage>
</organism>
<keyword evidence="4 5" id="KW-1015">Disulfide bond</keyword>
<feature type="domain" description="Sushi" evidence="6">
    <location>
        <begin position="113"/>
        <end position="175"/>
    </location>
</feature>
<dbReference type="PANTHER" id="PTHR45785:SF2">
    <property type="entry name" value="COMPLEMENT FACTOR H-RELATED"/>
    <property type="match status" value="1"/>
</dbReference>
<feature type="domain" description="Sushi" evidence="6">
    <location>
        <begin position="528"/>
        <end position="588"/>
    </location>
</feature>
<dbReference type="Proteomes" id="UP000694565">
    <property type="component" value="Unplaced"/>
</dbReference>
<feature type="domain" description="Sushi" evidence="6">
    <location>
        <begin position="760"/>
        <end position="818"/>
    </location>
</feature>
<accession>A0A8C3A288</accession>
<feature type="domain" description="Sushi" evidence="6">
    <location>
        <begin position="707"/>
        <end position="758"/>
    </location>
</feature>
<dbReference type="InterPro" id="IPR000436">
    <property type="entry name" value="Sushi_SCR_CCP_dom"/>
</dbReference>
<dbReference type="Pfam" id="PF00084">
    <property type="entry name" value="Sushi"/>
    <property type="match status" value="6"/>
</dbReference>
<dbReference type="GeneTree" id="ENSGT00940000154386"/>
<comment type="caution">
    <text evidence="5">Lacks conserved residue(s) required for the propagation of feature annotation.</text>
</comment>
<keyword evidence="2 5" id="KW-0768">Sushi</keyword>
<sequence length="881" mass="99979">SFFSGDLFDSNFDTTGLEAIYPNGKQVRVGCNVGYRGFFKLICKEGQWDSRGKPCEPRTCGHPGDAQFADFHLENGDDFVFGSQVVFTCHKGYQMVSRKSYRRCMADGWDGDHICSCPVINVDNNVQVIGDPDESTYGNVVRFTCKSSTEILYGSAEMYCDENGEWRGNVPKCKEVKCTVPIIEHGFVRGKIQEYKEHEILPFGCDARYKSIDVRSSKCTKRGITAEWSPTPACECKLPPPLEGTNYEPTSNNVFIPGDTVRVICGNKHWISNLWDTSAEATCKEIGDWTLRPVCQEVTCSNRRPPHVNYWTVKWGQQIKMDDTVTYSCQWGYKKTDGATNASCTRNGWVPNIFCQGKLCKPLHIDNAQITHNEKNIYRLDEHVRYTCRNDAQRDFIVTCEERGWTGIKNCSECQTADEPHGIVAGPYNDTLYYSCKIGYKLSTKGWWVEAKCTDGVWSGFKGCIANTMCGNVPEIPNGRVTPCEKSKDAQITCEDGYHAQVTSLTCHDGKWLSEGVSPETFCKLTAVSCNPPRKVDNALIVDSYQKEYLSDSTVTYQCRDKYIILDHEDTIQCKEGQWEEKNIMCTPYCDKLKDESINFTADKERYMDGDVIEYQCVLYGIEGNATCNNTEWNKSEDCKGKEKCNVTGLPPGKEKMNIGHKLRFYCDHQFAIDGSTEIECLQTGEWNAAFPLCTEKCRVTGFSDSVHLKTYEEGNQLRKGQKLSFYCRYRGDYLRGKAEVECLASGQWSHSYPTCGDPSDCEMPPPIADGDTTHSLLNKYRHGDWVQYSCQNFYIMEGYPYKRCINGEWDGQMTCLKPCTVDRAAMNSHNISFRYKQDNKIYSPHNDHITFVCTRGKTQVGTLEMRQRCVDGVMQLPTCQ</sequence>
<reference evidence="7" key="2">
    <citation type="submission" date="2025-09" db="UniProtKB">
        <authorList>
            <consortium name="Ensembl"/>
        </authorList>
    </citation>
    <scope>IDENTIFICATION</scope>
</reference>
<dbReference type="PANTHER" id="PTHR45785">
    <property type="entry name" value="COMPLEMENT FACTOR H-RELATED"/>
    <property type="match status" value="1"/>
</dbReference>
<dbReference type="InterPro" id="IPR035976">
    <property type="entry name" value="Sushi/SCR/CCP_sf"/>
</dbReference>
<feature type="domain" description="Sushi" evidence="6">
    <location>
        <begin position="643"/>
        <end position="696"/>
    </location>
</feature>
<keyword evidence="8" id="KW-1185">Reference proteome</keyword>
<evidence type="ECO:0000259" key="6">
    <source>
        <dbReference type="PROSITE" id="PS50923"/>
    </source>
</evidence>
<name>A0A8C3A288_CYCLU</name>
<dbReference type="Ensembl" id="ENSCLMT00005036423.1">
    <property type="protein sequence ID" value="ENSCLMP00005035001.1"/>
    <property type="gene ID" value="ENSCLMG00005016696.1"/>
</dbReference>
<evidence type="ECO:0000313" key="7">
    <source>
        <dbReference type="Ensembl" id="ENSCLMP00005035001.1"/>
    </source>
</evidence>
<feature type="domain" description="Sushi" evidence="6">
    <location>
        <begin position="298"/>
        <end position="357"/>
    </location>
</feature>
<reference evidence="7" key="1">
    <citation type="submission" date="2025-08" db="UniProtKB">
        <authorList>
            <consortium name="Ensembl"/>
        </authorList>
    </citation>
    <scope>IDENTIFICATION</scope>
</reference>
<dbReference type="CDD" id="cd00033">
    <property type="entry name" value="CCP"/>
    <property type="match status" value="6"/>
</dbReference>
<protein>
    <recommendedName>
        <fullName evidence="6">Sushi domain-containing protein</fullName>
    </recommendedName>
</protein>
<comment type="subcellular location">
    <subcellularLocation>
        <location evidence="1">Virion</location>
    </subcellularLocation>
</comment>
<evidence type="ECO:0000256" key="5">
    <source>
        <dbReference type="PROSITE-ProRule" id="PRU00302"/>
    </source>
</evidence>
<dbReference type="Gene3D" id="2.10.70.10">
    <property type="entry name" value="Complement Module, domain 1"/>
    <property type="match status" value="12"/>
</dbReference>
<evidence type="ECO:0000256" key="2">
    <source>
        <dbReference type="ARBA" id="ARBA00022659"/>
    </source>
</evidence>
<dbReference type="SUPFAM" id="SSF57535">
    <property type="entry name" value="Complement control module/SCR domain"/>
    <property type="match status" value="10"/>
</dbReference>
<dbReference type="InterPro" id="IPR051503">
    <property type="entry name" value="ComplSys_Reg/VirEntry_Med"/>
</dbReference>
<keyword evidence="3" id="KW-0732">Signal</keyword>
<proteinExistence type="predicted"/>
<dbReference type="SMART" id="SM00032">
    <property type="entry name" value="CCP"/>
    <property type="match status" value="13"/>
</dbReference>
<evidence type="ECO:0000256" key="1">
    <source>
        <dbReference type="ARBA" id="ARBA00004328"/>
    </source>
</evidence>
<feature type="domain" description="Sushi" evidence="6">
    <location>
        <begin position="234"/>
        <end position="297"/>
    </location>
</feature>
<feature type="disulfide bond" evidence="5">
    <location>
        <begin position="762"/>
        <end position="805"/>
    </location>
</feature>